<dbReference type="CDD" id="cd00200">
    <property type="entry name" value="WD40"/>
    <property type="match status" value="1"/>
</dbReference>
<feature type="compositionally biased region" description="Basic and acidic residues" evidence="4">
    <location>
        <begin position="143"/>
        <end position="154"/>
    </location>
</feature>
<feature type="region of interest" description="Disordered" evidence="4">
    <location>
        <begin position="1"/>
        <end position="173"/>
    </location>
</feature>
<dbReference type="InterPro" id="IPR001680">
    <property type="entry name" value="WD40_rpt"/>
</dbReference>
<proteinExistence type="predicted"/>
<feature type="compositionally biased region" description="Basic and acidic residues" evidence="4">
    <location>
        <begin position="920"/>
        <end position="935"/>
    </location>
</feature>
<feature type="region of interest" description="Disordered" evidence="4">
    <location>
        <begin position="884"/>
        <end position="962"/>
    </location>
</feature>
<feature type="compositionally biased region" description="Basic and acidic residues" evidence="4">
    <location>
        <begin position="830"/>
        <end position="839"/>
    </location>
</feature>
<dbReference type="AlphaFoldDB" id="A0AAN7TYQ4"/>
<dbReference type="Gene3D" id="2.130.10.10">
    <property type="entry name" value="YVTN repeat-like/Quinoprotein amine dehydrogenase"/>
    <property type="match status" value="1"/>
</dbReference>
<dbReference type="Proteomes" id="UP001310890">
    <property type="component" value="Unassembled WGS sequence"/>
</dbReference>
<evidence type="ECO:0000256" key="4">
    <source>
        <dbReference type="SAM" id="MobiDB-lite"/>
    </source>
</evidence>
<organism evidence="5 6">
    <name type="scientific">Meristemomyces frigidus</name>
    <dbReference type="NCBI Taxonomy" id="1508187"/>
    <lineage>
        <taxon>Eukaryota</taxon>
        <taxon>Fungi</taxon>
        <taxon>Dikarya</taxon>
        <taxon>Ascomycota</taxon>
        <taxon>Pezizomycotina</taxon>
        <taxon>Dothideomycetes</taxon>
        <taxon>Dothideomycetidae</taxon>
        <taxon>Mycosphaerellales</taxon>
        <taxon>Teratosphaeriaceae</taxon>
        <taxon>Meristemomyces</taxon>
    </lineage>
</organism>
<feature type="compositionally biased region" description="Acidic residues" evidence="4">
    <location>
        <begin position="940"/>
        <end position="951"/>
    </location>
</feature>
<feature type="compositionally biased region" description="Low complexity" evidence="4">
    <location>
        <begin position="795"/>
        <end position="806"/>
    </location>
</feature>
<feature type="compositionally biased region" description="Polar residues" evidence="4">
    <location>
        <begin position="155"/>
        <end position="168"/>
    </location>
</feature>
<evidence type="ECO:0000256" key="1">
    <source>
        <dbReference type="ARBA" id="ARBA00022574"/>
    </source>
</evidence>
<dbReference type="SUPFAM" id="SSF50978">
    <property type="entry name" value="WD40 repeat-like"/>
    <property type="match status" value="1"/>
</dbReference>
<dbReference type="InterPro" id="IPR036322">
    <property type="entry name" value="WD40_repeat_dom_sf"/>
</dbReference>
<feature type="region of interest" description="Disordered" evidence="4">
    <location>
        <begin position="188"/>
        <end position="238"/>
    </location>
</feature>
<feature type="compositionally biased region" description="Basic and acidic residues" evidence="4">
    <location>
        <begin position="902"/>
        <end position="913"/>
    </location>
</feature>
<feature type="compositionally biased region" description="Low complexity" evidence="4">
    <location>
        <begin position="84"/>
        <end position="94"/>
    </location>
</feature>
<evidence type="ECO:0000256" key="2">
    <source>
        <dbReference type="ARBA" id="ARBA00022737"/>
    </source>
</evidence>
<feature type="compositionally biased region" description="Low complexity" evidence="4">
    <location>
        <begin position="129"/>
        <end position="142"/>
    </location>
</feature>
<dbReference type="PROSITE" id="PS50082">
    <property type="entry name" value="WD_REPEATS_2"/>
    <property type="match status" value="3"/>
</dbReference>
<evidence type="ECO:0000313" key="5">
    <source>
        <dbReference type="EMBL" id="KAK5118899.1"/>
    </source>
</evidence>
<reference evidence="5" key="1">
    <citation type="submission" date="2023-08" db="EMBL/GenBank/DDBJ databases">
        <title>Black Yeasts Isolated from many extreme environments.</title>
        <authorList>
            <person name="Coleine C."/>
            <person name="Stajich J.E."/>
            <person name="Selbmann L."/>
        </authorList>
    </citation>
    <scope>NUCLEOTIDE SEQUENCE</scope>
    <source>
        <strain evidence="5">CCFEE 5401</strain>
    </source>
</reference>
<evidence type="ECO:0000256" key="3">
    <source>
        <dbReference type="PROSITE-ProRule" id="PRU00221"/>
    </source>
</evidence>
<feature type="repeat" description="WD" evidence="3">
    <location>
        <begin position="360"/>
        <end position="400"/>
    </location>
</feature>
<dbReference type="PROSITE" id="PS50294">
    <property type="entry name" value="WD_REPEATS_REGION"/>
    <property type="match status" value="3"/>
</dbReference>
<dbReference type="InterPro" id="IPR015943">
    <property type="entry name" value="WD40/YVTN_repeat-like_dom_sf"/>
</dbReference>
<name>A0AAN7TYQ4_9PEZI</name>
<keyword evidence="2" id="KW-0677">Repeat</keyword>
<sequence length="962" mass="104738">MTESGNANIPQIFLTDPSNHDRAPTSTRSPVKDHDNHLYNMGDARAGAANDRSVSPGSNRPGSSSYGSAWPSTPPDGRQRRASTDASSMMSSSTRGVGGTDHAPNDAPAPMDPLSQHLINRTNANIAMPSSNGRPRSRGGSPPKERPHSKERSPSRSQQSGATNSTSEGAVKDLRKGVKAVSFLSKLMGGAKKRSPAEAIAEERALEEDAERPEGTEATVFAPTPGNISYSPRHPQPPGYIKVRSKNKQKRDFDRLFLAQELDSRPRPKLERRTSKLVRKATPILGTDHTIWAMEFSKDGKYLATAGADKIVRVWAVLASSEDRDKYERQEAMDDQANGPDQSLRHIKAPVFQSRPVREFRGHTSTILDLSWSKNNFLLSSSMDKTVRLWHMSREECLCTFKHNDFVPSIAFHPKDDRFFLAGSLDKKLRLWSIPDKSVAYAAQVPDMITAVTFSPDGRYAMAGCFSSLVMFFETEGLKYNSQMHIRSGRGQKVRGSKITSMQTAYARTGEVKLLITSNDSRVRLYNFRDKSLELKLKGNENNSSQIRATLSECGRYVTCGSEDRRAYIWSLHHSEDEKQDKRPVESFEAHSTVTTAVCMAPAKSRHLLSKSEDPIYDLCNPPPVTLLSRAEQGESQASSRAPSVLNHPVDQDARAMPSPAYLVKASHNDGNIIVTADFTGKIKIFRQDCAAGKRGKAYDDGDRASLFSKRTGAERSSRAGSLATKASQRSLREGRPTLEGSSVPSSERIMNWRQGVASTPTLVDGGGGTGAEGKRSASKSGSRGASTDRVKSNATATSDRAAGAAPQSFAGRNGDGHLNEPSLGTSTVKDSHDDDGVRKPSPLPKHSDTNPLRIQNGQSFAFWDTAQYKDQFARLQQLDLERNAAAAGGGEEPSRAGSVTDGRDGGSAEHSHVAVRPGFRKDMSYVSRLSDERSSGGTTEEEGEEGDDVFVEAREDGHGGG</sequence>
<keyword evidence="1 3" id="KW-0853">WD repeat</keyword>
<feature type="repeat" description="WD" evidence="3">
    <location>
        <begin position="284"/>
        <end position="315"/>
    </location>
</feature>
<dbReference type="EMBL" id="JAVRRL010000001">
    <property type="protein sequence ID" value="KAK5118899.1"/>
    <property type="molecule type" value="Genomic_DNA"/>
</dbReference>
<dbReference type="InterPro" id="IPR040324">
    <property type="entry name" value="WDR44/Dgr2"/>
</dbReference>
<feature type="compositionally biased region" description="Polar residues" evidence="4">
    <location>
        <begin position="52"/>
        <end position="71"/>
    </location>
</feature>
<accession>A0AAN7TYQ4</accession>
<dbReference type="PANTHER" id="PTHR14221">
    <property type="entry name" value="WD REPEAT DOMAIN 44"/>
    <property type="match status" value="1"/>
</dbReference>
<protein>
    <recommendedName>
        <fullName evidence="7">WD repeat-containing protein 44</fullName>
    </recommendedName>
</protein>
<feature type="region of interest" description="Disordered" evidence="4">
    <location>
        <begin position="711"/>
        <end position="854"/>
    </location>
</feature>
<feature type="compositionally biased region" description="Basic and acidic residues" evidence="4">
    <location>
        <begin position="952"/>
        <end position="962"/>
    </location>
</feature>
<evidence type="ECO:0000313" key="6">
    <source>
        <dbReference type="Proteomes" id="UP001310890"/>
    </source>
</evidence>
<comment type="caution">
    <text evidence="5">The sequence shown here is derived from an EMBL/GenBank/DDBJ whole genome shotgun (WGS) entry which is preliminary data.</text>
</comment>
<dbReference type="SMART" id="SM00320">
    <property type="entry name" value="WD40"/>
    <property type="match status" value="7"/>
</dbReference>
<dbReference type="Pfam" id="PF00400">
    <property type="entry name" value="WD40"/>
    <property type="match status" value="3"/>
</dbReference>
<gene>
    <name evidence="5" type="ORF">LTR62_000110</name>
</gene>
<dbReference type="PANTHER" id="PTHR14221:SF0">
    <property type="entry name" value="WD REPEAT-CONTAINING PROTEIN 44"/>
    <property type="match status" value="1"/>
</dbReference>
<feature type="region of interest" description="Disordered" evidence="4">
    <location>
        <begin position="630"/>
        <end position="652"/>
    </location>
</feature>
<evidence type="ECO:0008006" key="7">
    <source>
        <dbReference type="Google" id="ProtNLM"/>
    </source>
</evidence>
<feature type="repeat" description="WD" evidence="3">
    <location>
        <begin position="400"/>
        <end position="442"/>
    </location>
</feature>